<organism evidence="2 3">
    <name type="scientific">Bacillus thermotolerans</name>
    <name type="common">Quasibacillus thermotolerans</name>
    <dbReference type="NCBI Taxonomy" id="1221996"/>
    <lineage>
        <taxon>Bacteria</taxon>
        <taxon>Bacillati</taxon>
        <taxon>Bacillota</taxon>
        <taxon>Bacilli</taxon>
        <taxon>Bacillales</taxon>
        <taxon>Bacillaceae</taxon>
        <taxon>Bacillus</taxon>
    </lineage>
</organism>
<sequence length="211" mass="24158">MLVDAENKKEGKPMGNTFARWYDVFMSPLEKGRFRSVRKSLAKKADGLVLEIGSGTGINFPYYESAEQVIAIEPSRHMMNRSEERKRKSAVPIQVIQESAEQLPFADNTFDTVVATLVFCTIPHPERALREIKRVCKPGGRILVFEHVRMENPFLAKWQDWLTPYWKKVCDGCCLNRDTVHMMIESGLKVVSKQSLYKGLFVQMDVRNEGA</sequence>
<dbReference type="Proteomes" id="UP000031563">
    <property type="component" value="Unassembled WGS sequence"/>
</dbReference>
<comment type="caution">
    <text evidence="2">The sequence shown here is derived from an EMBL/GenBank/DDBJ whole genome shotgun (WGS) entry which is preliminary data.</text>
</comment>
<gene>
    <name evidence="2" type="ORF">QY95_03973</name>
</gene>
<dbReference type="GO" id="GO:0032259">
    <property type="term" value="P:methylation"/>
    <property type="evidence" value="ECO:0007669"/>
    <property type="project" value="UniProtKB-KW"/>
</dbReference>
<evidence type="ECO:0000259" key="1">
    <source>
        <dbReference type="Pfam" id="PF08241"/>
    </source>
</evidence>
<evidence type="ECO:0000313" key="3">
    <source>
        <dbReference type="Proteomes" id="UP000031563"/>
    </source>
</evidence>
<dbReference type="Pfam" id="PF08241">
    <property type="entry name" value="Methyltransf_11"/>
    <property type="match status" value="1"/>
</dbReference>
<reference evidence="2" key="1">
    <citation type="submission" date="2015-02" db="EMBL/GenBank/DDBJ databases">
        <title>Genome Assembly of Bacillaceae bacterium MTCC 8252.</title>
        <authorList>
            <person name="Verma A."/>
            <person name="Khatri I."/>
            <person name="Mual P."/>
            <person name="Subramanian S."/>
            <person name="Krishnamurthi S."/>
        </authorList>
    </citation>
    <scope>NUCLEOTIDE SEQUENCE [LARGE SCALE GENOMIC DNA]</scope>
    <source>
        <strain evidence="2">MTCC 8252</strain>
    </source>
</reference>
<evidence type="ECO:0000313" key="2">
    <source>
        <dbReference type="EMBL" id="KKB34362.1"/>
    </source>
</evidence>
<dbReference type="CDD" id="cd02440">
    <property type="entry name" value="AdoMet_MTases"/>
    <property type="match status" value="1"/>
</dbReference>
<dbReference type="InterPro" id="IPR029063">
    <property type="entry name" value="SAM-dependent_MTases_sf"/>
</dbReference>
<dbReference type="InterPro" id="IPR013216">
    <property type="entry name" value="Methyltransf_11"/>
</dbReference>
<dbReference type="GO" id="GO:0008757">
    <property type="term" value="F:S-adenosylmethionine-dependent methyltransferase activity"/>
    <property type="evidence" value="ECO:0007669"/>
    <property type="project" value="InterPro"/>
</dbReference>
<dbReference type="Gene3D" id="3.40.50.150">
    <property type="entry name" value="Vaccinia Virus protein VP39"/>
    <property type="match status" value="1"/>
</dbReference>
<proteinExistence type="predicted"/>
<dbReference type="PANTHER" id="PTHR45036">
    <property type="entry name" value="METHYLTRANSFERASE LIKE 7B"/>
    <property type="match status" value="1"/>
</dbReference>
<keyword evidence="3" id="KW-1185">Reference proteome</keyword>
<dbReference type="EMBL" id="JWIR02000086">
    <property type="protein sequence ID" value="KKB34362.1"/>
    <property type="molecule type" value="Genomic_DNA"/>
</dbReference>
<dbReference type="AlphaFoldDB" id="A0A0F5HNE7"/>
<dbReference type="InterPro" id="IPR052356">
    <property type="entry name" value="Thiol_S-MT"/>
</dbReference>
<feature type="domain" description="Methyltransferase type 11" evidence="1">
    <location>
        <begin position="50"/>
        <end position="143"/>
    </location>
</feature>
<dbReference type="PANTHER" id="PTHR45036:SF1">
    <property type="entry name" value="METHYLTRANSFERASE LIKE 7A"/>
    <property type="match status" value="1"/>
</dbReference>
<dbReference type="STRING" id="1221996.QY95_03973"/>
<dbReference type="SUPFAM" id="SSF53335">
    <property type="entry name" value="S-adenosyl-L-methionine-dependent methyltransferases"/>
    <property type="match status" value="1"/>
</dbReference>
<protein>
    <submittedName>
        <fullName evidence="2">Phosphatidylethanolamine N-methyltransferase</fullName>
    </submittedName>
</protein>
<accession>A0A0F5HNE7</accession>
<name>A0A0F5HNE7_BACTR</name>